<gene>
    <name evidence="3" type="ORF">SAMN05216266_110138</name>
</gene>
<sequence length="132" mass="14882">MRRRRSASPLITSALLSKGSLALHACDVVSGVDGWTLSAVVPNDLEPDWDMRLSVESPRRWPRARLVRSGDWRELVGDGHDLIVNVLYNKIIGRKLIEDSGRIINCHPGRLPEYRGVRPASWSLFNVRAAMR</sequence>
<dbReference type="Pfam" id="PF00551">
    <property type="entry name" value="Formyl_trans_N"/>
    <property type="match status" value="1"/>
</dbReference>
<name>A0A1I1ASR1_9PSEU</name>
<keyword evidence="1" id="KW-0732">Signal</keyword>
<keyword evidence="4" id="KW-1185">Reference proteome</keyword>
<dbReference type="STRING" id="490629.SAMN05216266_110138"/>
<feature type="chain" id="PRO_5038553067" evidence="1">
    <location>
        <begin position="26"/>
        <end position="132"/>
    </location>
</feature>
<dbReference type="Gene3D" id="3.40.50.170">
    <property type="entry name" value="Formyl transferase, N-terminal domain"/>
    <property type="match status" value="1"/>
</dbReference>
<dbReference type="InterPro" id="IPR036477">
    <property type="entry name" value="Formyl_transf_N_sf"/>
</dbReference>
<organism evidence="3 4">
    <name type="scientific">Amycolatopsis marina</name>
    <dbReference type="NCBI Taxonomy" id="490629"/>
    <lineage>
        <taxon>Bacteria</taxon>
        <taxon>Bacillati</taxon>
        <taxon>Actinomycetota</taxon>
        <taxon>Actinomycetes</taxon>
        <taxon>Pseudonocardiales</taxon>
        <taxon>Pseudonocardiaceae</taxon>
        <taxon>Amycolatopsis</taxon>
    </lineage>
</organism>
<dbReference type="SUPFAM" id="SSF53328">
    <property type="entry name" value="Formyltransferase"/>
    <property type="match status" value="1"/>
</dbReference>
<proteinExistence type="predicted"/>
<evidence type="ECO:0000313" key="4">
    <source>
        <dbReference type="Proteomes" id="UP000243799"/>
    </source>
</evidence>
<feature type="signal peptide" evidence="1">
    <location>
        <begin position="1"/>
        <end position="25"/>
    </location>
</feature>
<dbReference type="OrthoDB" id="9802815at2"/>
<dbReference type="EMBL" id="FOKG01000010">
    <property type="protein sequence ID" value="SFB41105.1"/>
    <property type="molecule type" value="Genomic_DNA"/>
</dbReference>
<reference evidence="4" key="1">
    <citation type="submission" date="2016-10" db="EMBL/GenBank/DDBJ databases">
        <authorList>
            <person name="Varghese N."/>
            <person name="Submissions S."/>
        </authorList>
    </citation>
    <scope>NUCLEOTIDE SEQUENCE [LARGE SCALE GENOMIC DNA]</scope>
    <source>
        <strain evidence="4">CGMCC 4.3568</strain>
    </source>
</reference>
<dbReference type="Proteomes" id="UP000243799">
    <property type="component" value="Unassembled WGS sequence"/>
</dbReference>
<evidence type="ECO:0000259" key="2">
    <source>
        <dbReference type="Pfam" id="PF00551"/>
    </source>
</evidence>
<dbReference type="GO" id="GO:0016740">
    <property type="term" value="F:transferase activity"/>
    <property type="evidence" value="ECO:0007669"/>
    <property type="project" value="UniProtKB-KW"/>
</dbReference>
<dbReference type="AlphaFoldDB" id="A0A1I1ASR1"/>
<dbReference type="InterPro" id="IPR002376">
    <property type="entry name" value="Formyl_transf_N"/>
</dbReference>
<feature type="domain" description="Formyl transferase N-terminal" evidence="2">
    <location>
        <begin position="79"/>
        <end position="125"/>
    </location>
</feature>
<evidence type="ECO:0000256" key="1">
    <source>
        <dbReference type="SAM" id="SignalP"/>
    </source>
</evidence>
<evidence type="ECO:0000313" key="3">
    <source>
        <dbReference type="EMBL" id="SFB41105.1"/>
    </source>
</evidence>
<protein>
    <submittedName>
        <fullName evidence="3">Formyl transferase</fullName>
    </submittedName>
</protein>
<keyword evidence="3" id="KW-0808">Transferase</keyword>
<accession>A0A1I1ASR1</accession>